<dbReference type="AlphaFoldDB" id="A0A3L8D779"/>
<feature type="compositionally biased region" description="Low complexity" evidence="1">
    <location>
        <begin position="28"/>
        <end position="40"/>
    </location>
</feature>
<dbReference type="Proteomes" id="UP000279307">
    <property type="component" value="Chromosome 12"/>
</dbReference>
<accession>A0A3L8D779</accession>
<reference evidence="2" key="2">
    <citation type="submission" date="2018-07" db="EMBL/GenBank/DDBJ databases">
        <authorList>
            <person name="Mckenzie S.K."/>
            <person name="Kronauer D.J.C."/>
        </authorList>
    </citation>
    <scope>NUCLEOTIDE SEQUENCE</scope>
    <source>
        <strain evidence="2">Clonal line C1</strain>
    </source>
</reference>
<feature type="compositionally biased region" description="Basic and acidic residues" evidence="1">
    <location>
        <begin position="1"/>
        <end position="15"/>
    </location>
</feature>
<evidence type="ECO:0000313" key="2">
    <source>
        <dbReference type="EMBL" id="RLU16081.1"/>
    </source>
</evidence>
<feature type="region of interest" description="Disordered" evidence="1">
    <location>
        <begin position="111"/>
        <end position="136"/>
    </location>
</feature>
<feature type="compositionally biased region" description="Basic and acidic residues" evidence="1">
    <location>
        <begin position="127"/>
        <end position="136"/>
    </location>
</feature>
<comment type="caution">
    <text evidence="2">The sequence shown here is derived from an EMBL/GenBank/DDBJ whole genome shotgun (WGS) entry which is preliminary data.</text>
</comment>
<reference evidence="2" key="1">
    <citation type="journal article" date="2018" name="Genome Res.">
        <title>The genomic architecture and molecular evolution of ant odorant receptors.</title>
        <authorList>
            <person name="McKenzie S.K."/>
            <person name="Kronauer D.J.C."/>
        </authorList>
    </citation>
    <scope>NUCLEOTIDE SEQUENCE [LARGE SCALE GENOMIC DNA]</scope>
    <source>
        <strain evidence="2">Clonal line C1</strain>
    </source>
</reference>
<evidence type="ECO:0000256" key="1">
    <source>
        <dbReference type="SAM" id="MobiDB-lite"/>
    </source>
</evidence>
<protein>
    <submittedName>
        <fullName evidence="2">Uncharacterized protein</fullName>
    </submittedName>
</protein>
<feature type="region of interest" description="Disordered" evidence="1">
    <location>
        <begin position="1"/>
        <end position="56"/>
    </location>
</feature>
<organism evidence="2">
    <name type="scientific">Ooceraea biroi</name>
    <name type="common">Clonal raider ant</name>
    <name type="synonym">Cerapachys biroi</name>
    <dbReference type="NCBI Taxonomy" id="2015173"/>
    <lineage>
        <taxon>Eukaryota</taxon>
        <taxon>Metazoa</taxon>
        <taxon>Ecdysozoa</taxon>
        <taxon>Arthropoda</taxon>
        <taxon>Hexapoda</taxon>
        <taxon>Insecta</taxon>
        <taxon>Pterygota</taxon>
        <taxon>Neoptera</taxon>
        <taxon>Endopterygota</taxon>
        <taxon>Hymenoptera</taxon>
        <taxon>Apocrita</taxon>
        <taxon>Aculeata</taxon>
        <taxon>Formicoidea</taxon>
        <taxon>Formicidae</taxon>
        <taxon>Dorylinae</taxon>
        <taxon>Ooceraea</taxon>
    </lineage>
</organism>
<gene>
    <name evidence="2" type="ORF">DMN91_011839</name>
</gene>
<name>A0A3L8D779_OOCBI</name>
<proteinExistence type="predicted"/>
<sequence>MADPEKHVDVDDKPSSGRQFPLTLMVPSQSSTSKSGSSHSSGKEGKSSRHSPPTRLSVELTLKVKSQMSLLKTIKTIAESVIGTHPDRTLAEPLGKTQRNSTHGCLISNCRSSTPITPHGHHSGSSSRDHGVSASQ</sequence>
<dbReference type="EMBL" id="QOIP01000012">
    <property type="protein sequence ID" value="RLU16081.1"/>
    <property type="molecule type" value="Genomic_DNA"/>
</dbReference>